<name>A0A8H6F2T2_CANAX</name>
<accession>A0A8H6F2T2</accession>
<gene>
    <name evidence="1" type="ORF">FOB64_003343</name>
</gene>
<evidence type="ECO:0000313" key="1">
    <source>
        <dbReference type="EMBL" id="KAF6069240.1"/>
    </source>
</evidence>
<protein>
    <submittedName>
        <fullName evidence="1">Uncharacterized protein</fullName>
    </submittedName>
</protein>
<proteinExistence type="predicted"/>
<dbReference type="EMBL" id="JABWAD010000042">
    <property type="protein sequence ID" value="KAF6069240.1"/>
    <property type="molecule type" value="Genomic_DNA"/>
</dbReference>
<dbReference type="AlphaFoldDB" id="A0A8H6F2T2"/>
<evidence type="ECO:0000313" key="2">
    <source>
        <dbReference type="Proteomes" id="UP000536275"/>
    </source>
</evidence>
<organism evidence="1 2">
    <name type="scientific">Candida albicans</name>
    <name type="common">Yeast</name>
    <dbReference type="NCBI Taxonomy" id="5476"/>
    <lineage>
        <taxon>Eukaryota</taxon>
        <taxon>Fungi</taxon>
        <taxon>Dikarya</taxon>
        <taxon>Ascomycota</taxon>
        <taxon>Saccharomycotina</taxon>
        <taxon>Pichiomycetes</taxon>
        <taxon>Debaryomycetaceae</taxon>
        <taxon>Candida/Lodderomyces clade</taxon>
        <taxon>Candida</taxon>
    </lineage>
</organism>
<dbReference type="Proteomes" id="UP000536275">
    <property type="component" value="Unassembled WGS sequence"/>
</dbReference>
<sequence length="216" mass="25217">MVDNTFEGLFKRINDLELILLDDNNNKVNNIGDHNDDKTISSQINQLKSQLSKLYQQYPEFQKLNNINSQLKIWNKLHLNTSTATTTTTTTPIDKETKLEFLNLLYDDLINTDNYEKMISIINFQYESIINGINNNYLLSSGSINDTSELLAKRKQLNQIMKIHQALIIKSMIVLERYIQCTIRQNKFWIDIDDQLVKINAKIKQLELSKLQANKY</sequence>
<comment type="caution">
    <text evidence="1">The sequence shown here is derived from an EMBL/GenBank/DDBJ whole genome shotgun (WGS) entry which is preliminary data.</text>
</comment>
<reference evidence="1 2" key="1">
    <citation type="submission" date="2020-03" db="EMBL/GenBank/DDBJ databases">
        <title>FDA dAtabase for Regulatory Grade micrObial Sequences (FDA-ARGOS): Supporting development and validation of Infectious Disease Dx tests.</title>
        <authorList>
            <person name="Campos J."/>
            <person name="Goldberg B."/>
            <person name="Tallon L."/>
            <person name="Sadzewicz L."/>
            <person name="Vavikolanu K."/>
            <person name="Mehta A."/>
            <person name="Aluvathingal J."/>
            <person name="Nadendla S."/>
            <person name="Nandy P."/>
            <person name="Geyer C."/>
            <person name="Yan Y."/>
            <person name="Sichtig H."/>
        </authorList>
    </citation>
    <scope>NUCLEOTIDE SEQUENCE [LARGE SCALE GENOMIC DNA]</scope>
    <source>
        <strain evidence="1 2">FDAARGOS_656</strain>
    </source>
</reference>